<keyword evidence="5 12" id="KW-1133">Transmembrane helix</keyword>
<evidence type="ECO:0000256" key="4">
    <source>
        <dbReference type="ARBA" id="ARBA00022692"/>
    </source>
</evidence>
<evidence type="ECO:0000256" key="9">
    <source>
        <dbReference type="ARBA" id="ARBA00023264"/>
    </source>
</evidence>
<dbReference type="PANTHER" id="PTHR14269:SF60">
    <property type="entry name" value="CARDIOLIPIN SYNTHASE (CMP-FORMING)"/>
    <property type="match status" value="1"/>
</dbReference>
<dbReference type="Proteomes" id="UP001211907">
    <property type="component" value="Unassembled WGS sequence"/>
</dbReference>
<evidence type="ECO:0000256" key="6">
    <source>
        <dbReference type="ARBA" id="ARBA00023098"/>
    </source>
</evidence>
<evidence type="ECO:0000313" key="14">
    <source>
        <dbReference type="Proteomes" id="UP001211907"/>
    </source>
</evidence>
<feature type="region of interest" description="Disordered" evidence="11">
    <location>
        <begin position="235"/>
        <end position="272"/>
    </location>
</feature>
<dbReference type="GO" id="GO:0032049">
    <property type="term" value="P:cardiolipin biosynthetic process"/>
    <property type="evidence" value="ECO:0007669"/>
    <property type="project" value="TreeGrafter"/>
</dbReference>
<reference evidence="13" key="1">
    <citation type="submission" date="2020-05" db="EMBL/GenBank/DDBJ databases">
        <title>Phylogenomic resolution of chytrid fungi.</title>
        <authorList>
            <person name="Stajich J.E."/>
            <person name="Amses K."/>
            <person name="Simmons R."/>
            <person name="Seto K."/>
            <person name="Myers J."/>
            <person name="Bonds A."/>
            <person name="Quandt C.A."/>
            <person name="Barry K."/>
            <person name="Liu P."/>
            <person name="Grigoriev I."/>
            <person name="Longcore J.E."/>
            <person name="James T.Y."/>
        </authorList>
    </citation>
    <scope>NUCLEOTIDE SEQUENCE</scope>
    <source>
        <strain evidence="13">JEL0513</strain>
    </source>
</reference>
<gene>
    <name evidence="13" type="ORF">HK100_004062</name>
</gene>
<proteinExistence type="inferred from homology"/>
<evidence type="ECO:0000256" key="3">
    <source>
        <dbReference type="ARBA" id="ARBA00022679"/>
    </source>
</evidence>
<evidence type="ECO:0000313" key="13">
    <source>
        <dbReference type="EMBL" id="KAJ3133809.1"/>
    </source>
</evidence>
<evidence type="ECO:0000256" key="12">
    <source>
        <dbReference type="SAM" id="Phobius"/>
    </source>
</evidence>
<dbReference type="GO" id="GO:0016020">
    <property type="term" value="C:membrane"/>
    <property type="evidence" value="ECO:0007669"/>
    <property type="project" value="UniProtKB-SubCell"/>
</dbReference>
<dbReference type="Pfam" id="PF01066">
    <property type="entry name" value="CDP-OH_P_transf"/>
    <property type="match status" value="1"/>
</dbReference>
<feature type="transmembrane region" description="Helical" evidence="12">
    <location>
        <begin position="49"/>
        <end position="67"/>
    </location>
</feature>
<keyword evidence="9" id="KW-1208">Phospholipid metabolism</keyword>
<dbReference type="GO" id="GO:0043337">
    <property type="term" value="F:cardiolipin synthase (CMP-forming)"/>
    <property type="evidence" value="ECO:0007669"/>
    <property type="project" value="TreeGrafter"/>
</dbReference>
<dbReference type="InterPro" id="IPR000462">
    <property type="entry name" value="CDP-OH_P_trans"/>
</dbReference>
<dbReference type="InterPro" id="IPR006747">
    <property type="entry name" value="DUF599"/>
</dbReference>
<keyword evidence="8" id="KW-0594">Phospholipid biosynthesis</keyword>
<evidence type="ECO:0000256" key="7">
    <source>
        <dbReference type="ARBA" id="ARBA00023136"/>
    </source>
</evidence>
<evidence type="ECO:0000256" key="11">
    <source>
        <dbReference type="SAM" id="MobiDB-lite"/>
    </source>
</evidence>
<name>A0AAD5XJM4_9FUNG</name>
<dbReference type="InterPro" id="IPR050324">
    <property type="entry name" value="CDP-alcohol_PTase-I"/>
</dbReference>
<feature type="transmembrane region" description="Helical" evidence="12">
    <location>
        <begin position="143"/>
        <end position="162"/>
    </location>
</feature>
<organism evidence="13 14">
    <name type="scientific">Physocladia obscura</name>
    <dbReference type="NCBI Taxonomy" id="109957"/>
    <lineage>
        <taxon>Eukaryota</taxon>
        <taxon>Fungi</taxon>
        <taxon>Fungi incertae sedis</taxon>
        <taxon>Chytridiomycota</taxon>
        <taxon>Chytridiomycota incertae sedis</taxon>
        <taxon>Chytridiomycetes</taxon>
        <taxon>Chytridiales</taxon>
        <taxon>Chytriomycetaceae</taxon>
        <taxon>Physocladia</taxon>
    </lineage>
</organism>
<evidence type="ECO:0000256" key="2">
    <source>
        <dbReference type="ARBA" id="ARBA00022516"/>
    </source>
</evidence>
<accession>A0AAD5XJM4</accession>
<evidence type="ECO:0000256" key="5">
    <source>
        <dbReference type="ARBA" id="ARBA00022989"/>
    </source>
</evidence>
<dbReference type="InterPro" id="IPR048254">
    <property type="entry name" value="CDP_ALCOHOL_P_TRANSF_CS"/>
</dbReference>
<dbReference type="GO" id="GO:0005739">
    <property type="term" value="C:mitochondrion"/>
    <property type="evidence" value="ECO:0007669"/>
    <property type="project" value="TreeGrafter"/>
</dbReference>
<evidence type="ECO:0000256" key="1">
    <source>
        <dbReference type="ARBA" id="ARBA00004141"/>
    </source>
</evidence>
<sequence>MVSSILASTSVILILGFMNFFTQLAASTRQNYDNPTNDNLFGFVLDNFFGLKVVALILLNVTSFFCFTQAMRFYNHGTMLITICVPQDYVICENTASSTSTVIDVEQTCTQAPTILRLSRNSNFISRVLNTAEFYHAAGLRCYYFNFLVIAYLWGILPLFIADGGVFRGITRFSSLCGSSGFPRVGSVSSADSVCPVGTIVYVGVACGINNLTRRRISGSDSCLGSISTRIHIRNQSSSSDNPKNTRTIANGIKEQETGVAKETGTAKQQENTKENIYTLPNVITMARIGAAPVIGACITAHNYPVALGLLGVAALSDVADGFIARRFNMTSHFGTVLDPAADKILMTVLTVSLCHAGLLSFPLASLIIARDIGLILGTMVVRYTSLPPPKTWSRYWDVSLPSADVSPPLISKLNTFLQLALMYLSLAAPVYGVPIDHVGLEALRWTVGGTTIASAASYWFGNNVKVLQNH</sequence>
<keyword evidence="2" id="KW-0444">Lipid biosynthesis</keyword>
<dbReference type="PROSITE" id="PS00379">
    <property type="entry name" value="CDP_ALCOHOL_P_TRANSF"/>
    <property type="match status" value="1"/>
</dbReference>
<comment type="subcellular location">
    <subcellularLocation>
        <location evidence="1">Membrane</location>
        <topology evidence="1">Multi-pass membrane protein</topology>
    </subcellularLocation>
</comment>
<evidence type="ECO:0000256" key="10">
    <source>
        <dbReference type="RuleBase" id="RU003750"/>
    </source>
</evidence>
<dbReference type="Pfam" id="PF04654">
    <property type="entry name" value="DUF599"/>
    <property type="match status" value="1"/>
</dbReference>
<evidence type="ECO:0008006" key="15">
    <source>
        <dbReference type="Google" id="ProtNLM"/>
    </source>
</evidence>
<dbReference type="AlphaFoldDB" id="A0AAD5XJM4"/>
<feature type="compositionally biased region" description="Polar residues" evidence="11">
    <location>
        <begin position="235"/>
        <end position="249"/>
    </location>
</feature>
<keyword evidence="14" id="KW-1185">Reference proteome</keyword>
<dbReference type="Gene3D" id="1.20.120.1760">
    <property type="match status" value="1"/>
</dbReference>
<keyword evidence="6" id="KW-0443">Lipid metabolism</keyword>
<evidence type="ECO:0000256" key="8">
    <source>
        <dbReference type="ARBA" id="ARBA00023209"/>
    </source>
</evidence>
<keyword evidence="3 10" id="KW-0808">Transferase</keyword>
<comment type="similarity">
    <text evidence="10">Belongs to the CDP-alcohol phosphatidyltransferase class-I family.</text>
</comment>
<protein>
    <recommendedName>
        <fullName evidence="15">Cardiolipin synthase</fullName>
    </recommendedName>
</protein>
<dbReference type="InterPro" id="IPR043130">
    <property type="entry name" value="CDP-OH_PTrfase_TM_dom"/>
</dbReference>
<keyword evidence="7 12" id="KW-0472">Membrane</keyword>
<comment type="caution">
    <text evidence="13">The sequence shown here is derived from an EMBL/GenBank/DDBJ whole genome shotgun (WGS) entry which is preliminary data.</text>
</comment>
<dbReference type="PANTHER" id="PTHR14269">
    <property type="entry name" value="CDP-DIACYLGLYCEROL--GLYCEROL-3-PHOSPHATE 3-PHOSPHATIDYLTRANSFERASE-RELATED"/>
    <property type="match status" value="1"/>
</dbReference>
<keyword evidence="4 12" id="KW-0812">Transmembrane</keyword>
<dbReference type="EMBL" id="JADGJH010000206">
    <property type="protein sequence ID" value="KAJ3133809.1"/>
    <property type="molecule type" value="Genomic_DNA"/>
</dbReference>